<feature type="transmembrane region" description="Helical" evidence="1">
    <location>
        <begin position="411"/>
        <end position="438"/>
    </location>
</feature>
<gene>
    <name evidence="2" type="ORF">CU102_17315</name>
</gene>
<feature type="transmembrane region" description="Helical" evidence="1">
    <location>
        <begin position="194"/>
        <end position="215"/>
    </location>
</feature>
<comment type="caution">
    <text evidence="2">The sequence shown here is derived from an EMBL/GenBank/DDBJ whole genome shotgun (WGS) entry which is preliminary data.</text>
</comment>
<protein>
    <recommendedName>
        <fullName evidence="4">PepSY domain-containing protein</fullName>
    </recommendedName>
</protein>
<dbReference type="EMBL" id="PGGO01000013">
    <property type="protein sequence ID" value="PSH67645.1"/>
    <property type="molecule type" value="Genomic_DNA"/>
</dbReference>
<evidence type="ECO:0000313" key="2">
    <source>
        <dbReference type="EMBL" id="PSH67645.1"/>
    </source>
</evidence>
<dbReference type="OrthoDB" id="9791166at2"/>
<feature type="transmembrane region" description="Helical" evidence="1">
    <location>
        <begin position="154"/>
        <end position="174"/>
    </location>
</feature>
<dbReference type="InterPro" id="IPR005625">
    <property type="entry name" value="PepSY-ass_TM"/>
</dbReference>
<keyword evidence="1" id="KW-0812">Transmembrane</keyword>
<reference evidence="3" key="1">
    <citation type="submission" date="2017-11" db="EMBL/GenBank/DDBJ databases">
        <authorList>
            <person name="Kuznetsova I."/>
            <person name="Sazanova A."/>
            <person name="Chirak E."/>
            <person name="Safronova V."/>
            <person name="Willems A."/>
        </authorList>
    </citation>
    <scope>NUCLEOTIDE SEQUENCE [LARGE SCALE GENOMIC DNA]</scope>
    <source>
        <strain evidence="3">STM 196</strain>
    </source>
</reference>
<keyword evidence="1" id="KW-0472">Membrane</keyword>
<dbReference type="Proteomes" id="UP000241444">
    <property type="component" value="Unassembled WGS sequence"/>
</dbReference>
<dbReference type="PANTHER" id="PTHR34219">
    <property type="entry name" value="IRON-REGULATED INNER MEMBRANE PROTEIN-RELATED"/>
    <property type="match status" value="1"/>
</dbReference>
<dbReference type="Pfam" id="PF03929">
    <property type="entry name" value="PepSY_TM"/>
    <property type="match status" value="1"/>
</dbReference>
<dbReference type="RefSeq" id="WP_106712361.1">
    <property type="nucleotide sequence ID" value="NZ_PGGO01000013.1"/>
</dbReference>
<evidence type="ECO:0000313" key="3">
    <source>
        <dbReference type="Proteomes" id="UP000241444"/>
    </source>
</evidence>
<evidence type="ECO:0008006" key="4">
    <source>
        <dbReference type="Google" id="ProtNLM"/>
    </source>
</evidence>
<feature type="transmembrane region" description="Helical" evidence="1">
    <location>
        <begin position="25"/>
        <end position="49"/>
    </location>
</feature>
<keyword evidence="1" id="KW-1133">Transmembrane helix</keyword>
<name>A0A2P7BMH3_9HYPH</name>
<sequence length="454" mass="49146">MTVSSVASEKPNDISLSLYRAIWRWHFFAGLLVIPFMLNLAITGSLYLFKDEIDNTAFAYRNVVQPRGEALSPSILSDHAKAAVPGSKVLRFRAPAEPTQSARVTVGTDAGKTLVFVDPFSGSVLGKVGEKEEFNWVVKKIHSLDYFGFAFNRIVEAVGGLALILVVTGFYLWWPRKQTGGVMSVRGTPDKRVFWRDIHAVTGAIAGALIFFLAITGMPWSGYWGDKVNTALSSAGLGYPAQLWDDVPVSHVPTKDVLTNAGWTVENAPVPTSTPNGTGQAVGIDQIVASANAVGLAPGFEVSFPSDKPGVYTAAVFPDDIAKQRTIHFDQYTGKPLVDIKFADYGTGAKAIELGIGVHQGEYLGVANQIIMLLTCLAIMLTSVSAVVMWWKRRPSGRLGVPPMPSQRHIFATLTLVILGFGILFPLTGFAILATLVLDQLILRIPSPLKRVFS</sequence>
<proteinExistence type="predicted"/>
<accession>A0A2P7BMH3</accession>
<feature type="transmembrane region" description="Helical" evidence="1">
    <location>
        <begin position="370"/>
        <end position="391"/>
    </location>
</feature>
<evidence type="ECO:0000256" key="1">
    <source>
        <dbReference type="SAM" id="Phobius"/>
    </source>
</evidence>
<keyword evidence="3" id="KW-1185">Reference proteome</keyword>
<organism evidence="2 3">
    <name type="scientific">Phyllobacterium brassicacearum</name>
    <dbReference type="NCBI Taxonomy" id="314235"/>
    <lineage>
        <taxon>Bacteria</taxon>
        <taxon>Pseudomonadati</taxon>
        <taxon>Pseudomonadota</taxon>
        <taxon>Alphaproteobacteria</taxon>
        <taxon>Hyphomicrobiales</taxon>
        <taxon>Phyllobacteriaceae</taxon>
        <taxon>Phyllobacterium</taxon>
    </lineage>
</organism>
<dbReference type="AlphaFoldDB" id="A0A2P7BMH3"/>
<dbReference type="PANTHER" id="PTHR34219:SF1">
    <property type="entry name" value="PEPSY DOMAIN-CONTAINING PROTEIN"/>
    <property type="match status" value="1"/>
</dbReference>